<reference evidence="1 2" key="1">
    <citation type="submission" date="2019-02" db="EMBL/GenBank/DDBJ databases">
        <authorList>
            <consortium name="Pathogen Informatics"/>
        </authorList>
    </citation>
    <scope>NUCLEOTIDE SEQUENCE [LARGE SCALE GENOMIC DNA]</scope>
    <source>
        <strain evidence="1 2">3012STDY6944375</strain>
    </source>
</reference>
<dbReference type="PANTHER" id="PTHR32305:SF15">
    <property type="entry name" value="PROTEIN RHSA-RELATED"/>
    <property type="match status" value="1"/>
</dbReference>
<gene>
    <name evidence="1" type="ORF">NCTC12078_01739</name>
</gene>
<dbReference type="InterPro" id="IPR050708">
    <property type="entry name" value="T6SS_VgrG/RHS"/>
</dbReference>
<dbReference type="NCBIfam" id="TIGR03696">
    <property type="entry name" value="Rhs_assc_core"/>
    <property type="match status" value="1"/>
</dbReference>
<sequence>MSYSYRADGVKVKKVHHYFHGRIKADAFTTTDYIDGFQYEGDTGLIGNMSGLQFFATSEGYFDYVNNRYIYHYNDHLGNVRVSFAREGNTAVIVQQNDYYAFGLKHSGGLSGNGSYKYEYNGKELQEELGMYDYGARFYMPDIGRWGVIDPLAEMYRRHSPYHYGMNNPMRFIDPDGRSAMDSFYDYHNYSDEYRPMFSVDSQGYTHTNPIYQKKHSYIDPGGSSGGGGGDPNPTFWEGVKSFFRNLFGGKKKESTTLATAGVIRPTVQAGAIVYEGVVAETAATMEATVATISTTAAMSLAAVLMPTMVGAPTTKWTIDVPRDVPVTTTGQPDSGNLYLYRNMRSVNGLPMVGEGLDKLGLRDKDVNFLSNSTMITPLFSNGLSVTVGYGNIIPSNVPDTHKKQVLFRISANSLASYGLIGIPVPNTSNPFYGQIRPAIPMNIGTFRTLIQTTAPAWQAVK</sequence>
<evidence type="ECO:0000313" key="1">
    <source>
        <dbReference type="EMBL" id="VFB03723.1"/>
    </source>
</evidence>
<dbReference type="EMBL" id="LR215974">
    <property type="protein sequence ID" value="VFB03723.1"/>
    <property type="molecule type" value="Genomic_DNA"/>
</dbReference>
<dbReference type="Gene3D" id="2.180.10.10">
    <property type="entry name" value="RHS repeat-associated core"/>
    <property type="match status" value="1"/>
</dbReference>
<dbReference type="Proteomes" id="UP000290013">
    <property type="component" value="Chromosome"/>
</dbReference>
<dbReference type="RefSeq" id="WP_130914215.1">
    <property type="nucleotide sequence ID" value="NZ_LR215974.1"/>
</dbReference>
<dbReference type="AlphaFoldDB" id="A0A4U8WC62"/>
<evidence type="ECO:0000313" key="2">
    <source>
        <dbReference type="Proteomes" id="UP000290013"/>
    </source>
</evidence>
<accession>A0A4U8WC62</accession>
<name>A0A4U8WC62_9FLAO</name>
<dbReference type="PANTHER" id="PTHR32305">
    <property type="match status" value="1"/>
</dbReference>
<dbReference type="InterPro" id="IPR022385">
    <property type="entry name" value="Rhs_assc_core"/>
</dbReference>
<organism evidence="1 2">
    <name type="scientific">Chryseobacterium taihuense</name>
    <dbReference type="NCBI Taxonomy" id="1141221"/>
    <lineage>
        <taxon>Bacteria</taxon>
        <taxon>Pseudomonadati</taxon>
        <taxon>Bacteroidota</taxon>
        <taxon>Flavobacteriia</taxon>
        <taxon>Flavobacteriales</taxon>
        <taxon>Weeksellaceae</taxon>
        <taxon>Chryseobacterium group</taxon>
        <taxon>Chryseobacterium</taxon>
    </lineage>
</organism>
<proteinExistence type="predicted"/>
<dbReference type="KEGG" id="ctai:NCTC12078_01739"/>
<protein>
    <submittedName>
        <fullName evidence="1">RHS repeat-associated core domain</fullName>
    </submittedName>
</protein>